<organism evidence="9">
    <name type="scientific">Zea mays</name>
    <name type="common">Maize</name>
    <dbReference type="NCBI Taxonomy" id="4577"/>
    <lineage>
        <taxon>Eukaryota</taxon>
        <taxon>Viridiplantae</taxon>
        <taxon>Streptophyta</taxon>
        <taxon>Embryophyta</taxon>
        <taxon>Tracheophyta</taxon>
        <taxon>Spermatophyta</taxon>
        <taxon>Magnoliopsida</taxon>
        <taxon>Liliopsida</taxon>
        <taxon>Poales</taxon>
        <taxon>Poaceae</taxon>
        <taxon>PACMAD clade</taxon>
        <taxon>Panicoideae</taxon>
        <taxon>Andropogonodae</taxon>
        <taxon>Andropogoneae</taxon>
        <taxon>Tripsacinae</taxon>
        <taxon>Zea</taxon>
    </lineage>
</organism>
<dbReference type="GO" id="GO:0004674">
    <property type="term" value="F:protein serine/threonine kinase activity"/>
    <property type="evidence" value="ECO:0007669"/>
    <property type="project" value="UniProtKB-KW"/>
</dbReference>
<proteinExistence type="predicted"/>
<dbReference type="AlphaFoldDB" id="A0A1D6HFQ5"/>
<dbReference type="PANTHER" id="PTHR13902">
    <property type="entry name" value="SERINE/THREONINE-PROTEIN KINASE WNK WITH NO LYSINE -RELATED"/>
    <property type="match status" value="1"/>
</dbReference>
<evidence type="ECO:0000256" key="5">
    <source>
        <dbReference type="ARBA" id="ARBA00022777"/>
    </source>
</evidence>
<dbReference type="Gene3D" id="1.10.510.10">
    <property type="entry name" value="Transferase(Phosphotransferase) domain 1"/>
    <property type="match status" value="1"/>
</dbReference>
<reference evidence="9" key="1">
    <citation type="submission" date="2015-12" db="EMBL/GenBank/DDBJ databases">
        <title>Update maize B73 reference genome by single molecule sequencing technologies.</title>
        <authorList>
            <consortium name="Maize Genome Sequencing Project"/>
            <person name="Ware D."/>
        </authorList>
    </citation>
    <scope>NUCLEOTIDE SEQUENCE</scope>
    <source>
        <tissue evidence="9">Seedling</tissue>
    </source>
</reference>
<evidence type="ECO:0000256" key="3">
    <source>
        <dbReference type="ARBA" id="ARBA00022679"/>
    </source>
</evidence>
<dbReference type="SUPFAM" id="SSF56112">
    <property type="entry name" value="Protein kinase-like (PK-like)"/>
    <property type="match status" value="1"/>
</dbReference>
<keyword evidence="4" id="KW-0547">Nucleotide-binding</keyword>
<comment type="catalytic activity">
    <reaction evidence="7">
        <text>L-threonyl-[protein] + ATP = O-phospho-L-threonyl-[protein] + ADP + H(+)</text>
        <dbReference type="Rhea" id="RHEA:46608"/>
        <dbReference type="Rhea" id="RHEA-COMP:11060"/>
        <dbReference type="Rhea" id="RHEA-COMP:11605"/>
        <dbReference type="ChEBI" id="CHEBI:15378"/>
        <dbReference type="ChEBI" id="CHEBI:30013"/>
        <dbReference type="ChEBI" id="CHEBI:30616"/>
        <dbReference type="ChEBI" id="CHEBI:61977"/>
        <dbReference type="ChEBI" id="CHEBI:456216"/>
        <dbReference type="EC" id="2.7.11.1"/>
    </reaction>
</comment>
<keyword evidence="5" id="KW-0418">Kinase</keyword>
<dbReference type="ExpressionAtlas" id="A0A1D6HFQ5">
    <property type="expression patterns" value="baseline and differential"/>
</dbReference>
<dbReference type="InterPro" id="IPR011009">
    <property type="entry name" value="Kinase-like_dom_sf"/>
</dbReference>
<dbReference type="STRING" id="4577.A0A1D6HFQ5"/>
<dbReference type="InterPro" id="IPR050588">
    <property type="entry name" value="WNK_Ser-Thr_kinase"/>
</dbReference>
<dbReference type="CDD" id="cd13983">
    <property type="entry name" value="STKc_WNK"/>
    <property type="match status" value="1"/>
</dbReference>
<gene>
    <name evidence="9" type="ORF">ZEAMMB73_Zm00001d017568</name>
</gene>
<dbReference type="SMR" id="A0A1D6HFQ5"/>
<dbReference type="Gene3D" id="3.10.20.90">
    <property type="entry name" value="Phosphatidylinositol 3-kinase Catalytic Subunit, Chain A, domain 1"/>
    <property type="match status" value="1"/>
</dbReference>
<dbReference type="Pfam" id="PF00069">
    <property type="entry name" value="Pkinase"/>
    <property type="match status" value="1"/>
</dbReference>
<evidence type="ECO:0000256" key="6">
    <source>
        <dbReference type="ARBA" id="ARBA00022840"/>
    </source>
</evidence>
<comment type="catalytic activity">
    <reaction evidence="8">
        <text>L-seryl-[protein] + ATP = O-phospho-L-seryl-[protein] + ADP + H(+)</text>
        <dbReference type="Rhea" id="RHEA:17989"/>
        <dbReference type="Rhea" id="RHEA-COMP:9863"/>
        <dbReference type="Rhea" id="RHEA-COMP:11604"/>
        <dbReference type="ChEBI" id="CHEBI:15378"/>
        <dbReference type="ChEBI" id="CHEBI:29999"/>
        <dbReference type="ChEBI" id="CHEBI:30616"/>
        <dbReference type="ChEBI" id="CHEBI:83421"/>
        <dbReference type="ChEBI" id="CHEBI:456216"/>
        <dbReference type="EC" id="2.7.11.1"/>
    </reaction>
</comment>
<dbReference type="SMART" id="SM00220">
    <property type="entry name" value="S_TKc"/>
    <property type="match status" value="1"/>
</dbReference>
<dbReference type="FunFam" id="3.30.200.20:FF:000075">
    <property type="entry name" value="Probable serine/threonine-protein kinase WNK1"/>
    <property type="match status" value="1"/>
</dbReference>
<name>A0A1D6HFQ5_MAIZE</name>
<dbReference type="PROSITE" id="PS00108">
    <property type="entry name" value="PROTEIN_KINASE_ST"/>
    <property type="match status" value="1"/>
</dbReference>
<evidence type="ECO:0000256" key="8">
    <source>
        <dbReference type="ARBA" id="ARBA00048679"/>
    </source>
</evidence>
<keyword evidence="2" id="KW-0723">Serine/threonine-protein kinase</keyword>
<evidence type="ECO:0000256" key="7">
    <source>
        <dbReference type="ARBA" id="ARBA00047899"/>
    </source>
</evidence>
<dbReference type="GO" id="GO:0005524">
    <property type="term" value="F:ATP binding"/>
    <property type="evidence" value="ECO:0007669"/>
    <property type="project" value="UniProtKB-KW"/>
</dbReference>
<dbReference type="IntAct" id="A0A1D6HFQ5">
    <property type="interactions" value="2"/>
</dbReference>
<dbReference type="PROSITE" id="PS50011">
    <property type="entry name" value="PROTEIN_KINASE_DOM"/>
    <property type="match status" value="1"/>
</dbReference>
<dbReference type="InterPro" id="IPR000719">
    <property type="entry name" value="Prot_kinase_dom"/>
</dbReference>
<dbReference type="FunCoup" id="A0A1D6HFQ5">
    <property type="interactions" value="1897"/>
</dbReference>
<dbReference type="FunFam" id="3.10.20.90:FF:000232">
    <property type="entry name" value="Serine/threonine-protein kinase WNK8"/>
    <property type="match status" value="1"/>
</dbReference>
<dbReference type="EMBL" id="CM000781">
    <property type="protein sequence ID" value="AQK73469.1"/>
    <property type="molecule type" value="Genomic_DNA"/>
</dbReference>
<evidence type="ECO:0000313" key="9">
    <source>
        <dbReference type="EMBL" id="AQK73469.1"/>
    </source>
</evidence>
<sequence>MENEVLRLPRILRIIPCCRAQCVGAAGGPPTSSAISIPLCFLSLSLSLSPPPPLSLVESFACRGRSGMEVFGCGTHNDVVDAEYAEVDPTGRYMRYNLILGRGAFKTVYKAFDEVEGIEVAWNQINIDEVMQCPDNLDRLYTEVHLLKSLKHENVMKFYYSWIDDQSKKINVITELFTSGSLRHYRQKHPRVNLKAIKNWARQILHGLDYLHSHQPPIIHRDLKCDNIFVNGNHGEVKIGDLGLATVMQTPRILNLLSINLLLSNVLQSRDKKTRPTGGTPEFMAPELYDENYDERVDIYSFGMCLLEIFTLEYPYSECTNPAQIFKKVSTGVKPAALARISDLQVKQFIEKCLVPASERSSAKELLQDTFLCPDNTHEPAVTKFISPAPKKTVDISLASLHMDVDTLESSHTDSGKENGSVAPHTPVLEFTRTNKNTELKLKGEKLDNNSVSLVLRIADFSGHARNIHFLFYLDSDTAMSVAAEMVEQLELADCDVTFIADFIDLLIVNLIPGWRPVNDAAANSYRRSESELAVNSHQNISKLVPDYALIDGVMRPKDVNASTSCLDSVSSATNLGGSQGSEGSVISVQLAESSKSVSDYGAEDYGTMDCGGYKDGISTLDCSHVLDNGSRSIFHIDQASPFLELASCGSSTSTDNQDVMNGELVFIEAQYKHLVDELTRMREEAREGARKNWLPDT</sequence>
<evidence type="ECO:0000256" key="2">
    <source>
        <dbReference type="ARBA" id="ARBA00022527"/>
    </source>
</evidence>
<keyword evidence="3" id="KW-0808">Transferase</keyword>
<dbReference type="InterPro" id="IPR024678">
    <property type="entry name" value="Kinase_OSR1/WNK_CCT"/>
</dbReference>
<keyword evidence="6" id="KW-0067">ATP-binding</keyword>
<evidence type="ECO:0000256" key="4">
    <source>
        <dbReference type="ARBA" id="ARBA00022741"/>
    </source>
</evidence>
<dbReference type="InParanoid" id="A0A1D6HFQ5"/>
<accession>A0A1D6HFQ5</accession>
<evidence type="ECO:0000256" key="1">
    <source>
        <dbReference type="ARBA" id="ARBA00012513"/>
    </source>
</evidence>
<dbReference type="FunFam" id="1.10.510.10:FF:000046">
    <property type="entry name" value="probable serine/threonine-protein kinase WNK9"/>
    <property type="match status" value="1"/>
</dbReference>
<dbReference type="Gene3D" id="3.30.200.20">
    <property type="entry name" value="Phosphorylase Kinase, domain 1"/>
    <property type="match status" value="1"/>
</dbReference>
<protein>
    <recommendedName>
        <fullName evidence="1">non-specific serine/threonine protein kinase</fullName>
        <ecNumber evidence="1">2.7.11.1</ecNumber>
    </recommendedName>
</protein>
<dbReference type="InterPro" id="IPR008271">
    <property type="entry name" value="Ser/Thr_kinase_AS"/>
</dbReference>
<dbReference type="EC" id="2.7.11.1" evidence="1"/>
<dbReference type="Pfam" id="PF12202">
    <property type="entry name" value="OSR1_C"/>
    <property type="match status" value="1"/>
</dbReference>